<dbReference type="RefSeq" id="WP_029515999.1">
    <property type="nucleotide sequence ID" value="NZ_ALJV01000083.1"/>
</dbReference>
<gene>
    <name evidence="2" type="ORF">JDW19_16675</name>
</gene>
<evidence type="ECO:0000313" key="2">
    <source>
        <dbReference type="EMBL" id="MBM0634748.1"/>
    </source>
</evidence>
<dbReference type="InterPro" id="IPR036291">
    <property type="entry name" value="NAD(P)-bd_dom_sf"/>
</dbReference>
<dbReference type="InterPro" id="IPR016040">
    <property type="entry name" value="NAD(P)-bd_dom"/>
</dbReference>
<dbReference type="Pfam" id="PF13460">
    <property type="entry name" value="NAD_binding_10"/>
    <property type="match status" value="1"/>
</dbReference>
<reference evidence="2" key="1">
    <citation type="submission" date="2020-12" db="EMBL/GenBank/DDBJ databases">
        <title>Paenibacillus polymyxa LMG 27872: a double-edged sword.</title>
        <authorList>
            <person name="Langendries S."/>
            <person name="Garcia Mendez S."/>
            <person name="Beirinckx S."/>
            <person name="Viaene T."/>
            <person name="Baeyen S."/>
            <person name="Goeminne G."/>
            <person name="Willems A."/>
            <person name="Debode J."/>
            <person name="Goormachtig S."/>
        </authorList>
    </citation>
    <scope>NUCLEOTIDE SEQUENCE</scope>
    <source>
        <strain evidence="2">LMG 27872</strain>
    </source>
</reference>
<dbReference type="AlphaFoldDB" id="A0A8I1LV57"/>
<accession>A0A8I1LV57</accession>
<organism evidence="2 3">
    <name type="scientific">Paenibacillus polymyxa</name>
    <name type="common">Bacillus polymyxa</name>
    <dbReference type="NCBI Taxonomy" id="1406"/>
    <lineage>
        <taxon>Bacteria</taxon>
        <taxon>Bacillati</taxon>
        <taxon>Bacillota</taxon>
        <taxon>Bacilli</taxon>
        <taxon>Bacillales</taxon>
        <taxon>Paenibacillaceae</taxon>
        <taxon>Paenibacillus</taxon>
    </lineage>
</organism>
<protein>
    <submittedName>
        <fullName evidence="2">NAD(P)H-binding protein</fullName>
    </submittedName>
</protein>
<dbReference type="PANTHER" id="PTHR14097">
    <property type="entry name" value="OXIDOREDUCTASE HTATIP2"/>
    <property type="match status" value="1"/>
</dbReference>
<evidence type="ECO:0000313" key="3">
    <source>
        <dbReference type="Proteomes" id="UP000650605"/>
    </source>
</evidence>
<dbReference type="PANTHER" id="PTHR14097:SF7">
    <property type="entry name" value="OXIDOREDUCTASE HTATIP2"/>
    <property type="match status" value="1"/>
</dbReference>
<dbReference type="EMBL" id="JAEHFQ010000009">
    <property type="protein sequence ID" value="MBM0634748.1"/>
    <property type="molecule type" value="Genomic_DNA"/>
</dbReference>
<evidence type="ECO:0000259" key="1">
    <source>
        <dbReference type="Pfam" id="PF13460"/>
    </source>
</evidence>
<feature type="domain" description="NAD(P)-binding" evidence="1">
    <location>
        <begin position="9"/>
        <end position="132"/>
    </location>
</feature>
<sequence length="241" mass="25793">MERKAVVVGATGLVGGYVVRELLVQKEYNRVMVMGRRPLDIKHPKLEQALIDWEQPQKTAFAFEGVDDVFCCLGTTMKKAGSKEQFRQVDVDYPVLAAQLGKEAGAVQMLAVSAMGADPDSRVFYNRTKGEAEEALAAIGLPALHLFRPSLILGARPERRLGEAAAAVVMKALDGLMTGKLASYRAIPASVIARAMVRIALAQASGVHIYPNDIIRVIGAELTSDVEETGSGTGADADVNV</sequence>
<dbReference type="Proteomes" id="UP000650605">
    <property type="component" value="Unassembled WGS sequence"/>
</dbReference>
<name>A0A8I1LV57_PAEPO</name>
<proteinExistence type="predicted"/>
<dbReference type="SUPFAM" id="SSF51735">
    <property type="entry name" value="NAD(P)-binding Rossmann-fold domains"/>
    <property type="match status" value="1"/>
</dbReference>
<comment type="caution">
    <text evidence="2">The sequence shown here is derived from an EMBL/GenBank/DDBJ whole genome shotgun (WGS) entry which is preliminary data.</text>
</comment>
<dbReference type="Gene3D" id="3.40.50.720">
    <property type="entry name" value="NAD(P)-binding Rossmann-like Domain"/>
    <property type="match status" value="1"/>
</dbReference>